<feature type="compositionally biased region" description="Low complexity" evidence="2">
    <location>
        <begin position="45"/>
        <end position="55"/>
    </location>
</feature>
<gene>
    <name evidence="3" type="ORF">PGT21_011906</name>
</gene>
<proteinExistence type="predicted"/>
<dbReference type="Gene3D" id="3.60.21.10">
    <property type="match status" value="1"/>
</dbReference>
<evidence type="ECO:0000256" key="2">
    <source>
        <dbReference type="SAM" id="MobiDB-lite"/>
    </source>
</evidence>
<evidence type="ECO:0000313" key="4">
    <source>
        <dbReference type="Proteomes" id="UP000324748"/>
    </source>
</evidence>
<comment type="caution">
    <text evidence="3">The sequence shown here is derived from an EMBL/GenBank/DDBJ whole genome shotgun (WGS) entry which is preliminary data.</text>
</comment>
<feature type="compositionally biased region" description="Polar residues" evidence="2">
    <location>
        <begin position="56"/>
        <end position="71"/>
    </location>
</feature>
<organism evidence="3 4">
    <name type="scientific">Puccinia graminis f. sp. tritici</name>
    <dbReference type="NCBI Taxonomy" id="56615"/>
    <lineage>
        <taxon>Eukaryota</taxon>
        <taxon>Fungi</taxon>
        <taxon>Dikarya</taxon>
        <taxon>Basidiomycota</taxon>
        <taxon>Pucciniomycotina</taxon>
        <taxon>Pucciniomycetes</taxon>
        <taxon>Pucciniales</taxon>
        <taxon>Pucciniaceae</taxon>
        <taxon>Puccinia</taxon>
    </lineage>
</organism>
<dbReference type="AlphaFoldDB" id="A0A5B0NDG1"/>
<dbReference type="OrthoDB" id="1930084at2759"/>
<comment type="catalytic activity">
    <reaction evidence="1">
        <text>O-phospho-L-threonyl-[protein] + H2O = L-threonyl-[protein] + phosphate</text>
        <dbReference type="Rhea" id="RHEA:47004"/>
        <dbReference type="Rhea" id="RHEA-COMP:11060"/>
        <dbReference type="Rhea" id="RHEA-COMP:11605"/>
        <dbReference type="ChEBI" id="CHEBI:15377"/>
        <dbReference type="ChEBI" id="CHEBI:30013"/>
        <dbReference type="ChEBI" id="CHEBI:43474"/>
        <dbReference type="ChEBI" id="CHEBI:61977"/>
        <dbReference type="EC" id="3.1.3.16"/>
    </reaction>
</comment>
<keyword evidence="4" id="KW-1185">Reference proteome</keyword>
<dbReference type="SUPFAM" id="SSF56300">
    <property type="entry name" value="Metallo-dependent phosphatases"/>
    <property type="match status" value="1"/>
</dbReference>
<dbReference type="Proteomes" id="UP000324748">
    <property type="component" value="Unassembled WGS sequence"/>
</dbReference>
<feature type="compositionally biased region" description="Low complexity" evidence="2">
    <location>
        <begin position="24"/>
        <end position="35"/>
    </location>
</feature>
<sequence length="153" mass="16441">MDRGGGVDRGDWPTPAKTQSFARSPLLPLLDLQPTKPKPKPPSSPSSSSSSTSPLAHSQEQNDHQMNNSEIDSWVSHLADCKQLTEADVKRLCEKAREILMEESNVQPVRCPVTVCGDIHGQFVSLSPSSSITCLTPETIASGDSLASSLTSR</sequence>
<dbReference type="EMBL" id="VSWC01000105">
    <property type="protein sequence ID" value="KAA1086793.1"/>
    <property type="molecule type" value="Genomic_DNA"/>
</dbReference>
<evidence type="ECO:0000256" key="1">
    <source>
        <dbReference type="ARBA" id="ARBA00048336"/>
    </source>
</evidence>
<protein>
    <submittedName>
        <fullName evidence="3">Uncharacterized protein</fullName>
    </submittedName>
</protein>
<reference evidence="3 4" key="1">
    <citation type="submission" date="2019-05" db="EMBL/GenBank/DDBJ databases">
        <title>Emergence of the Ug99 lineage of the wheat stem rust pathogen through somatic hybridization.</title>
        <authorList>
            <person name="Li F."/>
            <person name="Upadhyaya N.M."/>
            <person name="Sperschneider J."/>
            <person name="Matny O."/>
            <person name="Nguyen-Phuc H."/>
            <person name="Mago R."/>
            <person name="Raley C."/>
            <person name="Miller M.E."/>
            <person name="Silverstein K.A.T."/>
            <person name="Henningsen E."/>
            <person name="Hirsch C.D."/>
            <person name="Visser B."/>
            <person name="Pretorius Z.A."/>
            <person name="Steffenson B.J."/>
            <person name="Schwessinger B."/>
            <person name="Dodds P.N."/>
            <person name="Figueroa M."/>
        </authorList>
    </citation>
    <scope>NUCLEOTIDE SEQUENCE [LARGE SCALE GENOMIC DNA]</scope>
    <source>
        <strain evidence="3">21-0</strain>
    </source>
</reference>
<dbReference type="InterPro" id="IPR029052">
    <property type="entry name" value="Metallo-depent_PP-like"/>
</dbReference>
<feature type="compositionally biased region" description="Basic and acidic residues" evidence="2">
    <location>
        <begin position="1"/>
        <end position="11"/>
    </location>
</feature>
<dbReference type="InterPro" id="IPR047129">
    <property type="entry name" value="PPA2-like"/>
</dbReference>
<dbReference type="GO" id="GO:0004722">
    <property type="term" value="F:protein serine/threonine phosphatase activity"/>
    <property type="evidence" value="ECO:0007669"/>
    <property type="project" value="UniProtKB-EC"/>
</dbReference>
<accession>A0A5B0NDG1</accession>
<feature type="region of interest" description="Disordered" evidence="2">
    <location>
        <begin position="1"/>
        <end position="71"/>
    </location>
</feature>
<dbReference type="PANTHER" id="PTHR45619">
    <property type="entry name" value="SERINE/THREONINE-PROTEIN PHOSPHATASE PP2A-RELATED"/>
    <property type="match status" value="1"/>
</dbReference>
<evidence type="ECO:0000313" key="3">
    <source>
        <dbReference type="EMBL" id="KAA1086793.1"/>
    </source>
</evidence>
<name>A0A5B0NDG1_PUCGR</name>